<keyword evidence="3 14" id="KW-0813">Transport</keyword>
<dbReference type="PANTHER" id="PTHR10125:SF9">
    <property type="entry name" value="P2X PURINOCEPTOR 1"/>
    <property type="match status" value="1"/>
</dbReference>
<gene>
    <name evidence="17" type="ORF">H4Q32_002932</name>
</gene>
<evidence type="ECO:0000256" key="2">
    <source>
        <dbReference type="ARBA" id="ARBA00009848"/>
    </source>
</evidence>
<keyword evidence="12 15" id="KW-0407">Ion channel</keyword>
<dbReference type="Proteomes" id="UP000830375">
    <property type="component" value="Unassembled WGS sequence"/>
</dbReference>
<evidence type="ECO:0000256" key="6">
    <source>
        <dbReference type="ARBA" id="ARBA00022989"/>
    </source>
</evidence>
<comment type="function">
    <text evidence="15">Receptor for ATP that acts as a ligand-gated ion channel.</text>
</comment>
<dbReference type="PROSITE" id="PS01212">
    <property type="entry name" value="P2X_RECEPTOR"/>
    <property type="match status" value="1"/>
</dbReference>
<dbReference type="InterPro" id="IPR027309">
    <property type="entry name" value="P2X_extracellular_dom_sf"/>
</dbReference>
<evidence type="ECO:0000256" key="14">
    <source>
        <dbReference type="PIRNR" id="PIRNR005713"/>
    </source>
</evidence>
<keyword evidence="10" id="KW-0325">Glycoprotein</keyword>
<dbReference type="Gene3D" id="2.60.490.10">
    <property type="entry name" value="atp-gated p2x4 ion channel domain"/>
    <property type="match status" value="1"/>
</dbReference>
<reference evidence="17 18" key="1">
    <citation type="submission" date="2022-01" db="EMBL/GenBank/DDBJ databases">
        <title>A high-quality chromosome-level genome assembly of rohu carp, Labeo rohita.</title>
        <authorList>
            <person name="Arick M.A. II"/>
            <person name="Hsu C.-Y."/>
            <person name="Magbanua Z."/>
            <person name="Pechanova O."/>
            <person name="Grover C."/>
            <person name="Miller E."/>
            <person name="Thrash A."/>
            <person name="Ezzel L."/>
            <person name="Alam S."/>
            <person name="Benzie J."/>
            <person name="Hamilton M."/>
            <person name="Karsi A."/>
            <person name="Lawrence M.L."/>
            <person name="Peterson D.G."/>
        </authorList>
    </citation>
    <scope>NUCLEOTIDE SEQUENCE [LARGE SCALE GENOMIC DNA]</scope>
    <source>
        <strain evidence="18">BAU-BD-2019</strain>
        <tissue evidence="17">Blood</tissue>
    </source>
</reference>
<dbReference type="InterPro" id="IPR059116">
    <property type="entry name" value="P2X_receptor"/>
</dbReference>
<feature type="compositionally biased region" description="Basic and acidic residues" evidence="16">
    <location>
        <begin position="436"/>
        <end position="447"/>
    </location>
</feature>
<comment type="similarity">
    <text evidence="2 14 15">Belongs to the P2X receptor family.</text>
</comment>
<comment type="subunit">
    <text evidence="14">Functional P2XRs are organized as homomeric and heteromeric trimers. Forms heterodimer with P2RX2. Forms heterodimer with P2RX4. Forms heterodimer with P2RX5.</text>
</comment>
<evidence type="ECO:0000256" key="12">
    <source>
        <dbReference type="ARBA" id="ARBA00023303"/>
    </source>
</evidence>
<dbReference type="NCBIfam" id="TIGR00863">
    <property type="entry name" value="P2X"/>
    <property type="match status" value="1"/>
</dbReference>
<evidence type="ECO:0000256" key="9">
    <source>
        <dbReference type="ARBA" id="ARBA00023157"/>
    </source>
</evidence>
<sequence>MKSQMQKSFANFFFEYETPRQVLVKNKRVAVVCRIIQMGVLAYIIGWVFMYEKGYQTVDTAIGSVFTKMKGVSFTNISGKERIWDAADYVFPEQGDSSFVVMTNYIVTVGQKQGKCPELLDKKIKNNCTSDKDCDEGKYKRTGNGHMTGKCVQNTSTCEIYSWCPVENDTDIPKPAILLTAENYTLFIKNSITFRQFDVVRSNLVESVDQNYINTCLFHPKTDPLCPIFRLGDIVERSGFNFTEIAYAGGAIGVLIDWDCNLDLSIKHCKPKYEFYGLYGTGKNDEKEKPSLGYNFRYAKYYMENGVEMRTLMKVYGVRIDIIVHGRAGKFDIIPTLTAIGSGVGIFGVATVVCDLLLLYLVPKRDFYKNMKFKHTEIPEELSEEEKHWGLIGAWEMISDMSLPFHRRQPCPSHRQKKIYRRSEVRTAAMTTDYCTEEKEREREQQKKKQHLNTGA</sequence>
<keyword evidence="9" id="KW-1015">Disulfide bond</keyword>
<dbReference type="EMBL" id="JACTAM010000005">
    <property type="protein sequence ID" value="KAI2664673.1"/>
    <property type="molecule type" value="Genomic_DNA"/>
</dbReference>
<comment type="catalytic activity">
    <reaction evidence="13">
        <text>Ca(2+)(in) = Ca(2+)(out)</text>
        <dbReference type="Rhea" id="RHEA:29671"/>
        <dbReference type="ChEBI" id="CHEBI:29108"/>
    </reaction>
</comment>
<comment type="function">
    <text evidence="14">ATP-gated nonselective transmembrane cation channel permeable to potassium, sodium and with relatively high calcium permeability. Furthermore, CTP functions as a weak affinity agonist for P2RX1.</text>
</comment>
<accession>A0ABQ8MP94</accession>
<keyword evidence="4" id="KW-1003">Cell membrane</keyword>
<keyword evidence="6 15" id="KW-1133">Transmembrane helix</keyword>
<dbReference type="Pfam" id="PF00864">
    <property type="entry name" value="P2X_receptor"/>
    <property type="match status" value="1"/>
</dbReference>
<evidence type="ECO:0000256" key="4">
    <source>
        <dbReference type="ARBA" id="ARBA00022475"/>
    </source>
</evidence>
<evidence type="ECO:0000256" key="10">
    <source>
        <dbReference type="ARBA" id="ARBA00023180"/>
    </source>
</evidence>
<evidence type="ECO:0000256" key="13">
    <source>
        <dbReference type="ARBA" id="ARBA00036634"/>
    </source>
</evidence>
<protein>
    <recommendedName>
        <fullName evidence="14 15">P2X purinoceptor</fullName>
    </recommendedName>
    <alternativeName>
        <fullName evidence="14">P2X purinoceptor 1</fullName>
    </alternativeName>
</protein>
<evidence type="ECO:0000313" key="17">
    <source>
        <dbReference type="EMBL" id="KAI2664673.1"/>
    </source>
</evidence>
<dbReference type="PANTHER" id="PTHR10125">
    <property type="entry name" value="P2X PURINOCEPTOR"/>
    <property type="match status" value="1"/>
</dbReference>
<organism evidence="17 18">
    <name type="scientific">Labeo rohita</name>
    <name type="common">Indian major carp</name>
    <name type="synonym">Cyprinus rohita</name>
    <dbReference type="NCBI Taxonomy" id="84645"/>
    <lineage>
        <taxon>Eukaryota</taxon>
        <taxon>Metazoa</taxon>
        <taxon>Chordata</taxon>
        <taxon>Craniata</taxon>
        <taxon>Vertebrata</taxon>
        <taxon>Euteleostomi</taxon>
        <taxon>Actinopterygii</taxon>
        <taxon>Neopterygii</taxon>
        <taxon>Teleostei</taxon>
        <taxon>Ostariophysi</taxon>
        <taxon>Cypriniformes</taxon>
        <taxon>Cyprinidae</taxon>
        <taxon>Labeoninae</taxon>
        <taxon>Labeonini</taxon>
        <taxon>Labeo</taxon>
    </lineage>
</organism>
<evidence type="ECO:0000256" key="8">
    <source>
        <dbReference type="ARBA" id="ARBA00023136"/>
    </source>
</evidence>
<keyword evidence="11 14" id="KW-1071">Ligand-gated ion channel</keyword>
<feature type="region of interest" description="Disordered" evidence="16">
    <location>
        <begin position="435"/>
        <end position="456"/>
    </location>
</feature>
<evidence type="ECO:0000256" key="7">
    <source>
        <dbReference type="ARBA" id="ARBA00023065"/>
    </source>
</evidence>
<feature type="transmembrane region" description="Helical" evidence="15">
    <location>
        <begin position="29"/>
        <end position="50"/>
    </location>
</feature>
<proteinExistence type="inferred from homology"/>
<evidence type="ECO:0000256" key="11">
    <source>
        <dbReference type="ARBA" id="ARBA00023286"/>
    </source>
</evidence>
<dbReference type="InterPro" id="IPR003044">
    <property type="entry name" value="P2X1_purnocptor"/>
</dbReference>
<evidence type="ECO:0000256" key="1">
    <source>
        <dbReference type="ARBA" id="ARBA00004651"/>
    </source>
</evidence>
<dbReference type="InterPro" id="IPR001429">
    <property type="entry name" value="P2X_purnocptor"/>
</dbReference>
<comment type="subcellular location">
    <subcellularLocation>
        <location evidence="1">Cell membrane</location>
        <topology evidence="1">Multi-pass membrane protein</topology>
    </subcellularLocation>
    <subcellularLocation>
        <location evidence="15">Membrane</location>
        <topology evidence="15">Multi-pass membrane protein</topology>
    </subcellularLocation>
</comment>
<dbReference type="PRINTS" id="PR01307">
    <property type="entry name" value="P2XRECEPTOR"/>
</dbReference>
<keyword evidence="8 14" id="KW-0472">Membrane</keyword>
<evidence type="ECO:0000256" key="3">
    <source>
        <dbReference type="ARBA" id="ARBA00022448"/>
    </source>
</evidence>
<evidence type="ECO:0000256" key="16">
    <source>
        <dbReference type="SAM" id="MobiDB-lite"/>
    </source>
</evidence>
<dbReference type="Gene3D" id="1.10.287.940">
    <property type="entry name" value="atp-gated p2x4 ion channel"/>
    <property type="match status" value="1"/>
</dbReference>
<dbReference type="InterPro" id="IPR053792">
    <property type="entry name" value="P2X_RECEPTOR_CS"/>
</dbReference>
<feature type="transmembrane region" description="Helical" evidence="15">
    <location>
        <begin position="340"/>
        <end position="362"/>
    </location>
</feature>
<keyword evidence="15" id="KW-0675">Receptor</keyword>
<dbReference type="PIRSF" id="PIRSF005713">
    <property type="entry name" value="P2X_purinoceptor"/>
    <property type="match status" value="1"/>
</dbReference>
<keyword evidence="5 15" id="KW-0812">Transmembrane</keyword>
<dbReference type="PRINTS" id="PR01308">
    <property type="entry name" value="P2X1RECEPTOR"/>
</dbReference>
<comment type="caution">
    <text evidence="17">The sequence shown here is derived from an EMBL/GenBank/DDBJ whole genome shotgun (WGS) entry which is preliminary data.</text>
</comment>
<keyword evidence="7 14" id="KW-0406">Ion transport</keyword>
<evidence type="ECO:0000313" key="18">
    <source>
        <dbReference type="Proteomes" id="UP000830375"/>
    </source>
</evidence>
<keyword evidence="18" id="KW-1185">Reference proteome</keyword>
<evidence type="ECO:0000256" key="5">
    <source>
        <dbReference type="ARBA" id="ARBA00022692"/>
    </source>
</evidence>
<name>A0ABQ8MP94_LABRO</name>
<evidence type="ECO:0000256" key="15">
    <source>
        <dbReference type="RuleBase" id="RU000681"/>
    </source>
</evidence>